<reference evidence="2" key="1">
    <citation type="submission" date="2016-07" db="EMBL/GenBank/DDBJ databases">
        <authorList>
            <person name="Bretaudeau A."/>
        </authorList>
    </citation>
    <scope>NUCLEOTIDE SEQUENCE</scope>
    <source>
        <strain evidence="2">Rice</strain>
        <tissue evidence="2">Whole body</tissue>
    </source>
</reference>
<dbReference type="AlphaFoldDB" id="A0A2H1X2U8"/>
<accession>A0A2H1X2U8</accession>
<protein>
    <submittedName>
        <fullName evidence="2">SFRICE_000075</fullName>
    </submittedName>
</protein>
<evidence type="ECO:0000313" key="2">
    <source>
        <dbReference type="EMBL" id="SOQ59651.1"/>
    </source>
</evidence>
<organism evidence="2">
    <name type="scientific">Spodoptera frugiperda</name>
    <name type="common">Fall armyworm</name>
    <dbReference type="NCBI Taxonomy" id="7108"/>
    <lineage>
        <taxon>Eukaryota</taxon>
        <taxon>Metazoa</taxon>
        <taxon>Ecdysozoa</taxon>
        <taxon>Arthropoda</taxon>
        <taxon>Hexapoda</taxon>
        <taxon>Insecta</taxon>
        <taxon>Pterygota</taxon>
        <taxon>Neoptera</taxon>
        <taxon>Endopterygota</taxon>
        <taxon>Lepidoptera</taxon>
        <taxon>Glossata</taxon>
        <taxon>Ditrysia</taxon>
        <taxon>Noctuoidea</taxon>
        <taxon>Noctuidae</taxon>
        <taxon>Amphipyrinae</taxon>
        <taxon>Spodoptera</taxon>
    </lineage>
</organism>
<sequence>MRRGRADVPRQAGKQHIYSYARGVNHRASISSWPVRVWAQAEEGGARVDADAGLAPEGFPSAPHSPRHRSRSPCARVAFPSQITDLPLILKINGLNNILSGQATDNNLQCPVAYIN</sequence>
<dbReference type="EMBL" id="ODYU01013029">
    <property type="protein sequence ID" value="SOQ59651.1"/>
    <property type="molecule type" value="Genomic_DNA"/>
</dbReference>
<gene>
    <name evidence="2" type="ORF">SFRICE_000075</name>
</gene>
<evidence type="ECO:0000256" key="1">
    <source>
        <dbReference type="SAM" id="MobiDB-lite"/>
    </source>
</evidence>
<proteinExistence type="predicted"/>
<name>A0A2H1X2U8_SPOFR</name>
<feature type="region of interest" description="Disordered" evidence="1">
    <location>
        <begin position="51"/>
        <end position="72"/>
    </location>
</feature>